<accession>A0A4V3AAB3</accession>
<evidence type="ECO:0000313" key="3">
    <source>
        <dbReference type="Proteomes" id="UP000295096"/>
    </source>
</evidence>
<feature type="compositionally biased region" description="Low complexity" evidence="1">
    <location>
        <begin position="1"/>
        <end position="18"/>
    </location>
</feature>
<evidence type="ECO:0000313" key="2">
    <source>
        <dbReference type="EMBL" id="TDH62455.1"/>
    </source>
</evidence>
<dbReference type="EMBL" id="SMSJ01000011">
    <property type="protein sequence ID" value="TDH62455.1"/>
    <property type="molecule type" value="Genomic_DNA"/>
</dbReference>
<gene>
    <name evidence="2" type="ORF">E2C06_11330</name>
</gene>
<dbReference type="OrthoDB" id="7355539at2"/>
<dbReference type="AlphaFoldDB" id="A0A4V3AAB3"/>
<reference evidence="2 3" key="1">
    <citation type="journal article" date="2016" name="J. Microbiol.">
        <title>Dankookia rubra gen. nov., sp. nov., an alphaproteobacterium isolated from sediment of a shallow stream.</title>
        <authorList>
            <person name="Kim W.H."/>
            <person name="Kim D.H."/>
            <person name="Kang K."/>
            <person name="Ahn T.Y."/>
        </authorList>
    </citation>
    <scope>NUCLEOTIDE SEQUENCE [LARGE SCALE GENOMIC DNA]</scope>
    <source>
        <strain evidence="2 3">JCM30602</strain>
    </source>
</reference>
<comment type="caution">
    <text evidence="2">The sequence shown here is derived from an EMBL/GenBank/DDBJ whole genome shotgun (WGS) entry which is preliminary data.</text>
</comment>
<organism evidence="2 3">
    <name type="scientific">Dankookia rubra</name>
    <dbReference type="NCBI Taxonomy" id="1442381"/>
    <lineage>
        <taxon>Bacteria</taxon>
        <taxon>Pseudomonadati</taxon>
        <taxon>Pseudomonadota</taxon>
        <taxon>Alphaproteobacteria</taxon>
        <taxon>Acetobacterales</taxon>
        <taxon>Roseomonadaceae</taxon>
        <taxon>Dankookia</taxon>
    </lineage>
</organism>
<dbReference type="RefSeq" id="WP_133288718.1">
    <property type="nucleotide sequence ID" value="NZ_SMSJ01000011.1"/>
</dbReference>
<feature type="region of interest" description="Disordered" evidence="1">
    <location>
        <begin position="1"/>
        <end position="21"/>
    </location>
</feature>
<sequence>MTPPRTTAPRPAATFSPRSRTEAFRNAEEAWFWTMAALIARRDGARIVSGAGLVQRPCEPDDVVKCLDRLYRQRRIDLQHARILRIWGERQQAPDPRAPREGGDARLWREAMARLDWPLRVKGIVDGPALPMPESADIISFPGKLR</sequence>
<proteinExistence type="predicted"/>
<dbReference type="Proteomes" id="UP000295096">
    <property type="component" value="Unassembled WGS sequence"/>
</dbReference>
<name>A0A4V3AAB3_9PROT</name>
<keyword evidence="3" id="KW-1185">Reference proteome</keyword>
<protein>
    <submittedName>
        <fullName evidence="2">Uncharacterized protein</fullName>
    </submittedName>
</protein>
<evidence type="ECO:0000256" key="1">
    <source>
        <dbReference type="SAM" id="MobiDB-lite"/>
    </source>
</evidence>